<organism evidence="2 3">
    <name type="scientific">Salvia divinorum</name>
    <name type="common">Maria pastora</name>
    <name type="synonym">Diviner's sage</name>
    <dbReference type="NCBI Taxonomy" id="28513"/>
    <lineage>
        <taxon>Eukaryota</taxon>
        <taxon>Viridiplantae</taxon>
        <taxon>Streptophyta</taxon>
        <taxon>Embryophyta</taxon>
        <taxon>Tracheophyta</taxon>
        <taxon>Spermatophyta</taxon>
        <taxon>Magnoliopsida</taxon>
        <taxon>eudicotyledons</taxon>
        <taxon>Gunneridae</taxon>
        <taxon>Pentapetalae</taxon>
        <taxon>asterids</taxon>
        <taxon>lamiids</taxon>
        <taxon>Lamiales</taxon>
        <taxon>Lamiaceae</taxon>
        <taxon>Nepetoideae</taxon>
        <taxon>Mentheae</taxon>
        <taxon>Salviinae</taxon>
        <taxon>Salvia</taxon>
        <taxon>Salvia subgen. Calosphace</taxon>
    </lineage>
</organism>
<evidence type="ECO:0000256" key="1">
    <source>
        <dbReference type="SAM" id="MobiDB-lite"/>
    </source>
</evidence>
<gene>
    <name evidence="2" type="ORF">AAHA92_28705</name>
</gene>
<keyword evidence="3" id="KW-1185">Reference proteome</keyword>
<evidence type="ECO:0000313" key="2">
    <source>
        <dbReference type="EMBL" id="KAL1535990.1"/>
    </source>
</evidence>
<accession>A0ABD1FVX5</accession>
<name>A0ABD1FVX5_SALDI</name>
<feature type="region of interest" description="Disordered" evidence="1">
    <location>
        <begin position="210"/>
        <end position="308"/>
    </location>
</feature>
<sequence>MSYDYVGYHPHQYNLPQPVQPFHPHTQPLPDPKFPYRTALPHNVHSFQPPPYGHPPFVNEGFATYEPPTYTVPNTYIAHQQHHPYQARQSTCWDPPWSCQTTAYQHTSSYEPHMYSLPPPRRRSTCWDPPAYWETSGQGPFHEISAYDQPLPPDPNSSWNQLYTILDTAPQPASRQPSPATTAANPIVAKLDLLLKMCNRMESRAYTSFEPYQRVDTSPPLDQEENHWQQKPLDQEEQHWQQKPLDQEEQHPPLDQEEQHWQQKPLDQEEQHPPLDQEEKHWQQKSLDQEEQHPPLDQEEKHRQQEPLDQEEEALLDDEEEVDSSEEVKKVVISFNFNVARVPSQDSVENCWMTERGAHLRSVDGDDKGRRSTIRCTFDPGGIPRQSFCFRLSSLLCGFHLEDKVDFNRGGVDTSISTIISLISLLFSLLLF</sequence>
<dbReference type="EMBL" id="JBEAFC010000011">
    <property type="protein sequence ID" value="KAL1535990.1"/>
    <property type="molecule type" value="Genomic_DNA"/>
</dbReference>
<dbReference type="Proteomes" id="UP001567538">
    <property type="component" value="Unassembled WGS sequence"/>
</dbReference>
<comment type="caution">
    <text evidence="2">The sequence shown here is derived from an EMBL/GenBank/DDBJ whole genome shotgun (WGS) entry which is preliminary data.</text>
</comment>
<feature type="compositionally biased region" description="Basic and acidic residues" evidence="1">
    <location>
        <begin position="224"/>
        <end position="306"/>
    </location>
</feature>
<proteinExistence type="predicted"/>
<dbReference type="AlphaFoldDB" id="A0ABD1FVX5"/>
<protein>
    <submittedName>
        <fullName evidence="2">Extensin-like</fullName>
    </submittedName>
</protein>
<evidence type="ECO:0000313" key="3">
    <source>
        <dbReference type="Proteomes" id="UP001567538"/>
    </source>
</evidence>
<reference evidence="2 3" key="1">
    <citation type="submission" date="2024-06" db="EMBL/GenBank/DDBJ databases">
        <title>A chromosome level genome sequence of Diviner's sage (Salvia divinorum).</title>
        <authorList>
            <person name="Ford S.A."/>
            <person name="Ro D.-K."/>
            <person name="Ness R.W."/>
            <person name="Phillips M.A."/>
        </authorList>
    </citation>
    <scope>NUCLEOTIDE SEQUENCE [LARGE SCALE GENOMIC DNA]</scope>
    <source>
        <strain evidence="2">SAF-2024a</strain>
        <tissue evidence="2">Leaf</tissue>
    </source>
</reference>